<feature type="compositionally biased region" description="Acidic residues" evidence="1">
    <location>
        <begin position="191"/>
        <end position="202"/>
    </location>
</feature>
<comment type="caution">
    <text evidence="3">The sequence shown here is derived from an EMBL/GenBank/DDBJ whole genome shotgun (WGS) entry which is preliminary data.</text>
</comment>
<protein>
    <submittedName>
        <fullName evidence="3">Uncharacterized protein</fullName>
    </submittedName>
</protein>
<dbReference type="AlphaFoldDB" id="H7EPM3"/>
<keyword evidence="2" id="KW-0732">Signal</keyword>
<dbReference type="Proteomes" id="UP000003571">
    <property type="component" value="Unassembled WGS sequence"/>
</dbReference>
<evidence type="ECO:0000256" key="1">
    <source>
        <dbReference type="SAM" id="MobiDB-lite"/>
    </source>
</evidence>
<accession>H7EPM3</accession>
<feature type="compositionally biased region" description="Low complexity" evidence="1">
    <location>
        <begin position="181"/>
        <end position="190"/>
    </location>
</feature>
<name>H7EPM3_9SPIR</name>
<organism evidence="3 4">
    <name type="scientific">Treponema saccharophilum DSM 2985</name>
    <dbReference type="NCBI Taxonomy" id="907348"/>
    <lineage>
        <taxon>Bacteria</taxon>
        <taxon>Pseudomonadati</taxon>
        <taxon>Spirochaetota</taxon>
        <taxon>Spirochaetia</taxon>
        <taxon>Spirochaetales</taxon>
        <taxon>Treponemataceae</taxon>
        <taxon>Treponema</taxon>
    </lineage>
</organism>
<evidence type="ECO:0000256" key="2">
    <source>
        <dbReference type="SAM" id="SignalP"/>
    </source>
</evidence>
<evidence type="ECO:0000313" key="3">
    <source>
        <dbReference type="EMBL" id="EIC00424.1"/>
    </source>
</evidence>
<feature type="compositionally biased region" description="Acidic residues" evidence="1">
    <location>
        <begin position="170"/>
        <end position="180"/>
    </location>
</feature>
<dbReference type="EMBL" id="AGRW01000055">
    <property type="protein sequence ID" value="EIC00424.1"/>
    <property type="molecule type" value="Genomic_DNA"/>
</dbReference>
<reference evidence="3 4" key="1">
    <citation type="submission" date="2011-09" db="EMBL/GenBank/DDBJ databases">
        <title>The draft genome of Treponema saccharophilum DSM 2985.</title>
        <authorList>
            <consortium name="US DOE Joint Genome Institute (JGI-PGF)"/>
            <person name="Lucas S."/>
            <person name="Copeland A."/>
            <person name="Lapidus A."/>
            <person name="Glavina del Rio T."/>
            <person name="Dalin E."/>
            <person name="Tice H."/>
            <person name="Bruce D."/>
            <person name="Goodwin L."/>
            <person name="Pitluck S."/>
            <person name="Peters L."/>
            <person name="Kyrpides N."/>
            <person name="Mavromatis K."/>
            <person name="Ivanova N."/>
            <person name="Markowitz V."/>
            <person name="Cheng J.-F."/>
            <person name="Hugenholtz P."/>
            <person name="Woyke T."/>
            <person name="Wu D."/>
            <person name="Gronow S."/>
            <person name="Wellnitz S."/>
            <person name="Brambilla E."/>
            <person name="Klenk H.-P."/>
            <person name="Eisen J.A."/>
        </authorList>
    </citation>
    <scope>NUCLEOTIDE SEQUENCE [LARGE SCALE GENOMIC DNA]</scope>
    <source>
        <strain evidence="3 4">DSM 2985</strain>
    </source>
</reference>
<dbReference type="STRING" id="907348.TresaDRAFT_0518"/>
<dbReference type="RefSeq" id="WP_002706603.1">
    <property type="nucleotide sequence ID" value="NZ_AGRW01000055.1"/>
</dbReference>
<feature type="chain" id="PRO_5003609875" evidence="2">
    <location>
        <begin position="22"/>
        <end position="202"/>
    </location>
</feature>
<proteinExistence type="predicted"/>
<evidence type="ECO:0000313" key="4">
    <source>
        <dbReference type="Proteomes" id="UP000003571"/>
    </source>
</evidence>
<dbReference type="PATRIC" id="fig|907348.3.peg.2930"/>
<feature type="region of interest" description="Disordered" evidence="1">
    <location>
        <begin position="162"/>
        <end position="202"/>
    </location>
</feature>
<feature type="signal peptide" evidence="2">
    <location>
        <begin position="1"/>
        <end position="21"/>
    </location>
</feature>
<sequence length="202" mass="21820">MRIGRFVAAAFLLAMAAEAFAKESVVDWKGREFGGKKNPSWVSAAEKGKESKVRKLLKIDKDDIVFIVSGEGEDSELADLDAKSKIDSLILERFVTETSASSSYSREEILSGAVVIVGVVDCADFWVATKNGDSVSYKAFRVKSISAPVWSALKSKRIAELDGRAKPAEAEPESVAEDVPAENAENAENAGNEDDVPEIFVD</sequence>
<gene>
    <name evidence="3" type="ORF">TresaDRAFT_0518</name>
</gene>
<keyword evidence="4" id="KW-1185">Reference proteome</keyword>